<feature type="domain" description="PPIase FKBP-type" evidence="8">
    <location>
        <begin position="190"/>
        <end position="292"/>
    </location>
</feature>
<gene>
    <name evidence="9" type="ORF">VB264_24555</name>
</gene>
<dbReference type="InterPro" id="IPR046357">
    <property type="entry name" value="PPIase_dom_sf"/>
</dbReference>
<proteinExistence type="inferred from homology"/>
<name>A0ABU5QV53_9BACT</name>
<keyword evidence="3 5" id="KW-0697">Rotamase</keyword>
<dbReference type="PROSITE" id="PS50059">
    <property type="entry name" value="FKBP_PPIASE"/>
    <property type="match status" value="1"/>
</dbReference>
<dbReference type="Pfam" id="PF00254">
    <property type="entry name" value="FKBP_C"/>
    <property type="match status" value="1"/>
</dbReference>
<protein>
    <recommendedName>
        <fullName evidence="6">Peptidyl-prolyl cis-trans isomerase</fullName>
        <ecNumber evidence="6">5.2.1.8</ecNumber>
    </recommendedName>
</protein>
<evidence type="ECO:0000256" key="5">
    <source>
        <dbReference type="PROSITE-ProRule" id="PRU00277"/>
    </source>
</evidence>
<comment type="similarity">
    <text evidence="2 6">Belongs to the FKBP-type PPIase family.</text>
</comment>
<evidence type="ECO:0000256" key="7">
    <source>
        <dbReference type="SAM" id="SignalP"/>
    </source>
</evidence>
<feature type="signal peptide" evidence="7">
    <location>
        <begin position="1"/>
        <end position="24"/>
    </location>
</feature>
<keyword evidence="7" id="KW-0732">Signal</keyword>
<evidence type="ECO:0000313" key="10">
    <source>
        <dbReference type="Proteomes" id="UP001304671"/>
    </source>
</evidence>
<dbReference type="GO" id="GO:0003755">
    <property type="term" value="F:peptidyl-prolyl cis-trans isomerase activity"/>
    <property type="evidence" value="ECO:0007669"/>
    <property type="project" value="UniProtKB-EC"/>
</dbReference>
<dbReference type="EMBL" id="JAYFUL010000082">
    <property type="protein sequence ID" value="MEA5260992.1"/>
    <property type="molecule type" value="Genomic_DNA"/>
</dbReference>
<evidence type="ECO:0000256" key="1">
    <source>
        <dbReference type="ARBA" id="ARBA00000971"/>
    </source>
</evidence>
<reference evidence="9 10" key="1">
    <citation type="submission" date="2023-12" db="EMBL/GenBank/DDBJ databases">
        <title>Novel species of the genus Arcicella isolated from rivers.</title>
        <authorList>
            <person name="Lu H."/>
        </authorList>
    </citation>
    <scope>NUCLEOTIDE SEQUENCE [LARGE SCALE GENOMIC DNA]</scope>
    <source>
        <strain evidence="9 10">LMG 21963</strain>
    </source>
</reference>
<feature type="chain" id="PRO_5046275633" description="Peptidyl-prolyl cis-trans isomerase" evidence="7">
    <location>
        <begin position="25"/>
        <end position="292"/>
    </location>
</feature>
<evidence type="ECO:0000313" key="9">
    <source>
        <dbReference type="EMBL" id="MEA5260992.1"/>
    </source>
</evidence>
<comment type="catalytic activity">
    <reaction evidence="1 5 6">
        <text>[protein]-peptidylproline (omega=180) = [protein]-peptidylproline (omega=0)</text>
        <dbReference type="Rhea" id="RHEA:16237"/>
        <dbReference type="Rhea" id="RHEA-COMP:10747"/>
        <dbReference type="Rhea" id="RHEA-COMP:10748"/>
        <dbReference type="ChEBI" id="CHEBI:83833"/>
        <dbReference type="ChEBI" id="CHEBI:83834"/>
        <dbReference type="EC" id="5.2.1.8"/>
    </reaction>
</comment>
<dbReference type="SUPFAM" id="SSF54534">
    <property type="entry name" value="FKBP-like"/>
    <property type="match status" value="2"/>
</dbReference>
<sequence>MNKSTFWLMLASIVGLLSSCMSSGEDTTQRYLDNENKVIQFGKDNNLTLTKDASSGAYYNLTTINATGRSPKATELVKVYYTYRKLDGTLLDSTTSVPVSYPYLTYSSLLNVPVSLLKEGEKGVFIFPETSQYTEPTMLTIQLIATRTEVEQVSEFVQTKYAGLTVNSTSSGLQYVLTKVTPTGDLVKAGQTITVSYTGNLLYPTKKRDNNGFYIYNGQFDTGSFSFVLGQGSTVAGFEEAVSKLKLGDKGSFVFPSSLGYGQAGSYDSSKGVYTIPPYSPLNFEIEVTAVK</sequence>
<keyword evidence="10" id="KW-1185">Reference proteome</keyword>
<dbReference type="InterPro" id="IPR001179">
    <property type="entry name" value="PPIase_FKBP_dom"/>
</dbReference>
<dbReference type="Proteomes" id="UP001304671">
    <property type="component" value="Unassembled WGS sequence"/>
</dbReference>
<dbReference type="PROSITE" id="PS51257">
    <property type="entry name" value="PROKAR_LIPOPROTEIN"/>
    <property type="match status" value="1"/>
</dbReference>
<evidence type="ECO:0000256" key="2">
    <source>
        <dbReference type="ARBA" id="ARBA00006577"/>
    </source>
</evidence>
<evidence type="ECO:0000256" key="4">
    <source>
        <dbReference type="ARBA" id="ARBA00023235"/>
    </source>
</evidence>
<keyword evidence="4 5" id="KW-0413">Isomerase</keyword>
<evidence type="ECO:0000259" key="8">
    <source>
        <dbReference type="PROSITE" id="PS50059"/>
    </source>
</evidence>
<comment type="caution">
    <text evidence="9">The sequence shown here is derived from an EMBL/GenBank/DDBJ whole genome shotgun (WGS) entry which is preliminary data.</text>
</comment>
<evidence type="ECO:0000256" key="6">
    <source>
        <dbReference type="RuleBase" id="RU003915"/>
    </source>
</evidence>
<evidence type="ECO:0000256" key="3">
    <source>
        <dbReference type="ARBA" id="ARBA00023110"/>
    </source>
</evidence>
<organism evidence="9 10">
    <name type="scientific">Arcicella aquatica</name>
    <dbReference type="NCBI Taxonomy" id="217141"/>
    <lineage>
        <taxon>Bacteria</taxon>
        <taxon>Pseudomonadati</taxon>
        <taxon>Bacteroidota</taxon>
        <taxon>Cytophagia</taxon>
        <taxon>Cytophagales</taxon>
        <taxon>Flectobacillaceae</taxon>
        <taxon>Arcicella</taxon>
    </lineage>
</organism>
<dbReference type="PANTHER" id="PTHR43811">
    <property type="entry name" value="FKBP-TYPE PEPTIDYL-PROLYL CIS-TRANS ISOMERASE FKPA"/>
    <property type="match status" value="1"/>
</dbReference>
<dbReference type="EC" id="5.2.1.8" evidence="6"/>
<dbReference type="Gene3D" id="3.10.50.40">
    <property type="match status" value="2"/>
</dbReference>
<accession>A0ABU5QV53</accession>
<dbReference type="PANTHER" id="PTHR43811:SF19">
    <property type="entry name" value="39 KDA FK506-BINDING NUCLEAR PROTEIN"/>
    <property type="match status" value="1"/>
</dbReference>
<dbReference type="RefSeq" id="WP_323254001.1">
    <property type="nucleotide sequence ID" value="NZ_JAYFUL010000082.1"/>
</dbReference>